<dbReference type="OrthoDB" id="3641893at2759"/>
<keyword evidence="1" id="KW-0732">Signal</keyword>
<feature type="chain" id="PRO_5021327963" evidence="1">
    <location>
        <begin position="26"/>
        <end position="161"/>
    </location>
</feature>
<name>A0A4Z1PAI1_9PEZI</name>
<dbReference type="AlphaFoldDB" id="A0A4Z1PAI1"/>
<evidence type="ECO:0000313" key="2">
    <source>
        <dbReference type="EMBL" id="TID17907.1"/>
    </source>
</evidence>
<protein>
    <submittedName>
        <fullName evidence="2">Gb</fullName>
    </submittedName>
</protein>
<organism evidence="2 3">
    <name type="scientific">Venturia nashicola</name>
    <dbReference type="NCBI Taxonomy" id="86259"/>
    <lineage>
        <taxon>Eukaryota</taxon>
        <taxon>Fungi</taxon>
        <taxon>Dikarya</taxon>
        <taxon>Ascomycota</taxon>
        <taxon>Pezizomycotina</taxon>
        <taxon>Dothideomycetes</taxon>
        <taxon>Pleosporomycetidae</taxon>
        <taxon>Venturiales</taxon>
        <taxon>Venturiaceae</taxon>
        <taxon>Venturia</taxon>
    </lineage>
</organism>
<accession>A0A4Z1PAI1</accession>
<dbReference type="Proteomes" id="UP000298493">
    <property type="component" value="Unassembled WGS sequence"/>
</dbReference>
<comment type="caution">
    <text evidence="2">The sequence shown here is derived from an EMBL/GenBank/DDBJ whole genome shotgun (WGS) entry which is preliminary data.</text>
</comment>
<dbReference type="EMBL" id="SNSC02000015">
    <property type="protein sequence ID" value="TID17907.1"/>
    <property type="molecule type" value="Genomic_DNA"/>
</dbReference>
<evidence type="ECO:0000313" key="3">
    <source>
        <dbReference type="Proteomes" id="UP000298493"/>
    </source>
</evidence>
<proteinExistence type="predicted"/>
<reference evidence="2 3" key="1">
    <citation type="submission" date="2019-04" db="EMBL/GenBank/DDBJ databases">
        <title>High contiguity whole genome sequence and gene annotation resource for two Venturia nashicola isolates.</title>
        <authorList>
            <person name="Prokchorchik M."/>
            <person name="Won K."/>
            <person name="Lee Y."/>
            <person name="Choi E.D."/>
            <person name="Segonzac C."/>
            <person name="Sohn K.H."/>
        </authorList>
    </citation>
    <scope>NUCLEOTIDE SEQUENCE [LARGE SCALE GENOMIC DNA]</scope>
    <source>
        <strain evidence="2 3">PRI2</strain>
    </source>
</reference>
<feature type="signal peptide" evidence="1">
    <location>
        <begin position="1"/>
        <end position="25"/>
    </location>
</feature>
<keyword evidence="3" id="KW-1185">Reference proteome</keyword>
<sequence>MGLSPPLVVFLVILGASFLCAMGYAVHIRFGTNDEDKSRLNPLVEQEQYMRQVRQRNFNWMRDYCRANGIRRPPPQNNTSMIRLLSNFSRVPSMPLDFAMDRTAFRHWKPYLSTLRRRHLITTRKPTDESTAALGNVSIWNPKLTLYDIQEFRTGVRKYLA</sequence>
<gene>
    <name evidence="2" type="ORF">E6O75_ATG10552</name>
</gene>
<evidence type="ECO:0000256" key="1">
    <source>
        <dbReference type="SAM" id="SignalP"/>
    </source>
</evidence>